<comment type="caution">
    <text evidence="2">The sequence shown here is derived from an EMBL/GenBank/DDBJ whole genome shotgun (WGS) entry which is preliminary data.</text>
</comment>
<evidence type="ECO:0000313" key="2">
    <source>
        <dbReference type="EMBL" id="KAK3897087.1"/>
    </source>
</evidence>
<evidence type="ECO:0000256" key="1">
    <source>
        <dbReference type="SAM" id="MobiDB-lite"/>
    </source>
</evidence>
<proteinExistence type="predicted"/>
<feature type="compositionally biased region" description="Low complexity" evidence="1">
    <location>
        <begin position="164"/>
        <end position="175"/>
    </location>
</feature>
<organism evidence="2 3">
    <name type="scientific">Staphylotrichum tortipilum</name>
    <dbReference type="NCBI Taxonomy" id="2831512"/>
    <lineage>
        <taxon>Eukaryota</taxon>
        <taxon>Fungi</taxon>
        <taxon>Dikarya</taxon>
        <taxon>Ascomycota</taxon>
        <taxon>Pezizomycotina</taxon>
        <taxon>Sordariomycetes</taxon>
        <taxon>Sordariomycetidae</taxon>
        <taxon>Sordariales</taxon>
        <taxon>Chaetomiaceae</taxon>
        <taxon>Staphylotrichum</taxon>
    </lineage>
</organism>
<name>A0AAN6MB02_9PEZI</name>
<reference evidence="2" key="2">
    <citation type="submission" date="2023-05" db="EMBL/GenBank/DDBJ databases">
        <authorList>
            <consortium name="Lawrence Berkeley National Laboratory"/>
            <person name="Steindorff A."/>
            <person name="Hensen N."/>
            <person name="Bonometti L."/>
            <person name="Westerberg I."/>
            <person name="Brannstrom I.O."/>
            <person name="Guillou S."/>
            <person name="Cros-Aarteil S."/>
            <person name="Calhoun S."/>
            <person name="Haridas S."/>
            <person name="Kuo A."/>
            <person name="Mondo S."/>
            <person name="Pangilinan J."/>
            <person name="Riley R."/>
            <person name="Labutti K."/>
            <person name="Andreopoulos B."/>
            <person name="Lipzen A."/>
            <person name="Chen C."/>
            <person name="Yanf M."/>
            <person name="Daum C."/>
            <person name="Ng V."/>
            <person name="Clum A."/>
            <person name="Ohm R."/>
            <person name="Martin F."/>
            <person name="Silar P."/>
            <person name="Natvig D."/>
            <person name="Lalanne C."/>
            <person name="Gautier V."/>
            <person name="Ament-Velasquez S.L."/>
            <person name="Kruys A."/>
            <person name="Hutchinson M.I."/>
            <person name="Powell A.J."/>
            <person name="Barry K."/>
            <person name="Miller A.N."/>
            <person name="Grigoriev I.V."/>
            <person name="Debuchy R."/>
            <person name="Gladieux P."/>
            <person name="Thoren M.H."/>
            <person name="Johannesson H."/>
        </authorList>
    </citation>
    <scope>NUCLEOTIDE SEQUENCE</scope>
    <source>
        <strain evidence="2">CBS 103.79</strain>
    </source>
</reference>
<keyword evidence="3" id="KW-1185">Reference proteome</keyword>
<feature type="compositionally biased region" description="Polar residues" evidence="1">
    <location>
        <begin position="137"/>
        <end position="154"/>
    </location>
</feature>
<dbReference type="AlphaFoldDB" id="A0AAN6MB02"/>
<accession>A0AAN6MB02</accession>
<protein>
    <submittedName>
        <fullName evidence="2">Uncharacterized protein</fullName>
    </submittedName>
</protein>
<reference evidence="2" key="1">
    <citation type="journal article" date="2023" name="Mol. Phylogenet. Evol.">
        <title>Genome-scale phylogeny and comparative genomics of the fungal order Sordariales.</title>
        <authorList>
            <person name="Hensen N."/>
            <person name="Bonometti L."/>
            <person name="Westerberg I."/>
            <person name="Brannstrom I.O."/>
            <person name="Guillou S."/>
            <person name="Cros-Aarteil S."/>
            <person name="Calhoun S."/>
            <person name="Haridas S."/>
            <person name="Kuo A."/>
            <person name="Mondo S."/>
            <person name="Pangilinan J."/>
            <person name="Riley R."/>
            <person name="LaButti K."/>
            <person name="Andreopoulos B."/>
            <person name="Lipzen A."/>
            <person name="Chen C."/>
            <person name="Yan M."/>
            <person name="Daum C."/>
            <person name="Ng V."/>
            <person name="Clum A."/>
            <person name="Steindorff A."/>
            <person name="Ohm R.A."/>
            <person name="Martin F."/>
            <person name="Silar P."/>
            <person name="Natvig D.O."/>
            <person name="Lalanne C."/>
            <person name="Gautier V."/>
            <person name="Ament-Velasquez S.L."/>
            <person name="Kruys A."/>
            <person name="Hutchinson M.I."/>
            <person name="Powell A.J."/>
            <person name="Barry K."/>
            <person name="Miller A.N."/>
            <person name="Grigoriev I.V."/>
            <person name="Debuchy R."/>
            <person name="Gladieux P."/>
            <person name="Hiltunen Thoren M."/>
            <person name="Johannesson H."/>
        </authorList>
    </citation>
    <scope>NUCLEOTIDE SEQUENCE</scope>
    <source>
        <strain evidence="2">CBS 103.79</strain>
    </source>
</reference>
<feature type="region of interest" description="Disordered" evidence="1">
    <location>
        <begin position="131"/>
        <end position="178"/>
    </location>
</feature>
<evidence type="ECO:0000313" key="3">
    <source>
        <dbReference type="Proteomes" id="UP001303889"/>
    </source>
</evidence>
<sequence length="207" mass="21302">MDSHAALLESTEEGLLEAQKALGGTRALLANVEFTRVGVLARQQPQTRKAANRRARSLRNIERKIADFAAQVCTLERTVALLCAQCGGLRALQLAVPTATAAPSAAGEGALVGLNGAVNCGNGYCAAPAANPKTPSPAISTSGVQWSLPETSGTPGASDGRRSGPGAAAAAASGGQPIPWWEVADGDDYWTDDGVFIPQFAPRRAPR</sequence>
<gene>
    <name evidence="2" type="ORF">C8A05DRAFT_39366</name>
</gene>
<dbReference type="EMBL" id="MU856280">
    <property type="protein sequence ID" value="KAK3897087.1"/>
    <property type="molecule type" value="Genomic_DNA"/>
</dbReference>
<dbReference type="Proteomes" id="UP001303889">
    <property type="component" value="Unassembled WGS sequence"/>
</dbReference>